<accession>A0A4V0YYD2</accession>
<dbReference type="Proteomes" id="UP000290365">
    <property type="component" value="Chromosome"/>
</dbReference>
<protein>
    <submittedName>
        <fullName evidence="1">ClbS/DfsB family four-helix bundle protein</fullName>
    </submittedName>
</protein>
<dbReference type="InterPro" id="IPR034660">
    <property type="entry name" value="DinB/YfiT-like"/>
</dbReference>
<name>A0A4V0YYD2_KTERU</name>
<evidence type="ECO:0000313" key="1">
    <source>
        <dbReference type="EMBL" id="QBD75811.1"/>
    </source>
</evidence>
<evidence type="ECO:0000313" key="2">
    <source>
        <dbReference type="Proteomes" id="UP000290365"/>
    </source>
</evidence>
<dbReference type="SUPFAM" id="SSF109854">
    <property type="entry name" value="DinB/YfiT-like putative metalloenzymes"/>
    <property type="match status" value="1"/>
</dbReference>
<dbReference type="OrthoDB" id="162566at2"/>
<reference evidence="1 2" key="1">
    <citation type="submission" date="2019-01" db="EMBL/GenBank/DDBJ databases">
        <title>Ktedonosporobacter rubrisoli SCAWS-G2.</title>
        <authorList>
            <person name="Huang Y."/>
            <person name="Yan B."/>
        </authorList>
    </citation>
    <scope>NUCLEOTIDE SEQUENCE [LARGE SCALE GENOMIC DNA]</scope>
    <source>
        <strain evidence="1 2">SCAWS-G2</strain>
    </source>
</reference>
<dbReference type="EMBL" id="CP035758">
    <property type="protein sequence ID" value="QBD75811.1"/>
    <property type="molecule type" value="Genomic_DNA"/>
</dbReference>
<proteinExistence type="predicted"/>
<gene>
    <name evidence="1" type="ORF">EPA93_07235</name>
</gene>
<keyword evidence="2" id="KW-1185">Reference proteome</keyword>
<organism evidence="1 2">
    <name type="scientific">Ktedonosporobacter rubrisoli</name>
    <dbReference type="NCBI Taxonomy" id="2509675"/>
    <lineage>
        <taxon>Bacteria</taxon>
        <taxon>Bacillati</taxon>
        <taxon>Chloroflexota</taxon>
        <taxon>Ktedonobacteria</taxon>
        <taxon>Ktedonobacterales</taxon>
        <taxon>Ktedonosporobacteraceae</taxon>
        <taxon>Ktedonosporobacter</taxon>
    </lineage>
</organism>
<dbReference type="Pfam" id="PF08020">
    <property type="entry name" value="DUF1706"/>
    <property type="match status" value="1"/>
</dbReference>
<dbReference type="PANTHER" id="PTHR40658:SF4">
    <property type="entry name" value="HYPOTHETICAL CYTOSOLIC PROTEIN"/>
    <property type="match status" value="1"/>
</dbReference>
<dbReference type="KEGG" id="kbs:EPA93_07235"/>
<dbReference type="InterPro" id="IPR012550">
    <property type="entry name" value="DUF1706"/>
</dbReference>
<dbReference type="Gene3D" id="1.20.120.450">
    <property type="entry name" value="dinb family like domain"/>
    <property type="match status" value="1"/>
</dbReference>
<sequence>MAQQYLYWKEKRLKENTMPETGEKVEILTKIQTGYAQFETLLASLSEEQMTIPNVNSNWSVKDNIAHITAWQDYLVEQLQGIMTGKKPSQFLPDLSLPDSLSGIDEINEGIYKKYKDRPLAEVLAAFRASYQRVLEAVRAMSEESLNVPPSWGTKNDPDWLLIASDDPARFIIASNTYEHYKEHSDIIQHWLQR</sequence>
<dbReference type="PANTHER" id="PTHR40658">
    <property type="match status" value="1"/>
</dbReference>
<dbReference type="AlphaFoldDB" id="A0A4V0YYD2"/>